<comment type="similarity">
    <text evidence="1">Belongs to the MAGUK family.</text>
</comment>
<evidence type="ECO:0000256" key="1">
    <source>
        <dbReference type="ARBA" id="ARBA00007014"/>
    </source>
</evidence>
<dbReference type="Gene3D" id="1.10.287.650">
    <property type="entry name" value="L27 domain"/>
    <property type="match status" value="1"/>
</dbReference>
<dbReference type="Pfam" id="PF00625">
    <property type="entry name" value="Guanylate_kin"/>
    <property type="match status" value="1"/>
</dbReference>
<dbReference type="InterPro" id="IPR001478">
    <property type="entry name" value="PDZ"/>
</dbReference>
<dbReference type="PROSITE" id="PS50106">
    <property type="entry name" value="PDZ"/>
    <property type="match status" value="1"/>
</dbReference>
<dbReference type="Gene3D" id="2.30.30.40">
    <property type="entry name" value="SH3 Domains"/>
    <property type="match status" value="1"/>
</dbReference>
<evidence type="ECO:0000259" key="4">
    <source>
        <dbReference type="PROSITE" id="PS50002"/>
    </source>
</evidence>
<dbReference type="Pfam" id="PF00595">
    <property type="entry name" value="PDZ"/>
    <property type="match status" value="1"/>
</dbReference>
<feature type="domain" description="PDZ" evidence="6">
    <location>
        <begin position="135"/>
        <end position="216"/>
    </location>
</feature>
<dbReference type="PROSITE" id="PS51022">
    <property type="entry name" value="L27"/>
    <property type="match status" value="2"/>
</dbReference>
<dbReference type="InterPro" id="IPR036028">
    <property type="entry name" value="SH3-like_dom_sf"/>
</dbReference>
<feature type="domain" description="Guanylate kinase-like" evidence="5">
    <location>
        <begin position="356"/>
        <end position="505"/>
    </location>
</feature>
<reference evidence="9" key="1">
    <citation type="journal article" date="2018" name="PLoS ONE">
        <title>Chinook salmon (Oncorhynchus tshawytscha) genome and transcriptome.</title>
        <authorList>
            <person name="Christensen K.A."/>
            <person name="Leong J.S."/>
            <person name="Sakhrani D."/>
            <person name="Biagi C.A."/>
            <person name="Minkley D.R."/>
            <person name="Withler R.E."/>
            <person name="Rondeau E.B."/>
            <person name="Koop B.F."/>
            <person name="Devlin R.H."/>
        </authorList>
    </citation>
    <scope>NUCLEOTIDE SEQUENCE [LARGE SCALE GENOMIC DNA]</scope>
</reference>
<dbReference type="Pfam" id="PF07653">
    <property type="entry name" value="SH3_2"/>
    <property type="match status" value="1"/>
</dbReference>
<dbReference type="SUPFAM" id="SSF50156">
    <property type="entry name" value="PDZ domain-like"/>
    <property type="match status" value="1"/>
</dbReference>
<gene>
    <name evidence="8" type="primary">LOC112223826</name>
</gene>
<dbReference type="PROSITE" id="PS00856">
    <property type="entry name" value="GUANYLATE_KINASE_1"/>
    <property type="match status" value="1"/>
</dbReference>
<keyword evidence="2 3" id="KW-0728">SH3 domain</keyword>
<evidence type="ECO:0000313" key="8">
    <source>
        <dbReference type="Ensembl" id="ENSOTSP00005126897.1"/>
    </source>
</evidence>
<dbReference type="PANTHER" id="PTHR23122">
    <property type="entry name" value="MEMBRANE-ASSOCIATED GUANYLATE KINASE MAGUK"/>
    <property type="match status" value="1"/>
</dbReference>
<keyword evidence="9" id="KW-1185">Reference proteome</keyword>
<feature type="domain" description="SH3" evidence="4">
    <location>
        <begin position="224"/>
        <end position="298"/>
    </location>
</feature>
<sequence length="522" mass="59146">LIVGSTGLQHTLALLTSQLHPDAKHKEDLVFLKDVFSEKSLAYLMKIHEKLRQYERQSPTPVLHSASCLAEDLAEEIQNGPMEGDERELLLLLSAPHLKAILAAHDTVAQKNFDPVLPPLPDEVDDELEEESVKIVRLVKNKEPLGATIRRDEVTGAVLVARIMRGGAADRSGLVHVGDELREVNGNLIIHKRPDEISQILSQSQGSITLKIIPAVAEEYRLKESKVYLRALFDYTPFEDKATPCQEAGLPFKRGDILQVVSQDDATWWQAKRVGDMLFLAFCISGLRRSFCLSRKDRQGSPGEPRIPDSALLDFLIYEEVTRYQPHPSERPRLVWHCIHVILGIVSVNFLSTLDTTRAKKSHEREGVEYNFITKQAFEADIQSNIFIEYGEYKDHFYGTSLEAIRSVLDRNKICLVDVQPEALKILWTAEFKPYVIFVKPRIHESHCKRHGSSSSLSVGITEEDLQEMRQSAVLMGERYGHLVDRVLVKEDLASACVELRDILQRVETEVHWVPIGWARTT</sequence>
<dbReference type="InterPro" id="IPR036892">
    <property type="entry name" value="L27_dom_sf"/>
</dbReference>
<evidence type="ECO:0000256" key="3">
    <source>
        <dbReference type="PROSITE-ProRule" id="PRU00192"/>
    </source>
</evidence>
<accession>A0AAZ3QC77</accession>
<dbReference type="SMART" id="SM00569">
    <property type="entry name" value="L27"/>
    <property type="match status" value="2"/>
</dbReference>
<dbReference type="InterPro" id="IPR036034">
    <property type="entry name" value="PDZ_sf"/>
</dbReference>
<dbReference type="InterPro" id="IPR001452">
    <property type="entry name" value="SH3_domain"/>
</dbReference>
<feature type="domain" description="L27" evidence="7">
    <location>
        <begin position="59"/>
        <end position="116"/>
    </location>
</feature>
<feature type="domain" description="L27" evidence="7">
    <location>
        <begin position="4"/>
        <end position="58"/>
    </location>
</feature>
<evidence type="ECO:0008006" key="10">
    <source>
        <dbReference type="Google" id="ProtNLM"/>
    </source>
</evidence>
<dbReference type="AlphaFoldDB" id="A0AAZ3QC77"/>
<protein>
    <recommendedName>
        <fullName evidence="10">Membrane protein, palmitoylated 3b (MAGUK p55 subfamily member 3)</fullName>
    </recommendedName>
</protein>
<reference evidence="8" key="2">
    <citation type="submission" date="2025-08" db="UniProtKB">
        <authorList>
            <consortium name="Ensembl"/>
        </authorList>
    </citation>
    <scope>IDENTIFICATION</scope>
</reference>
<dbReference type="Gene3D" id="3.40.50.300">
    <property type="entry name" value="P-loop containing nucleotide triphosphate hydrolases"/>
    <property type="match status" value="1"/>
</dbReference>
<dbReference type="SUPFAM" id="SSF50044">
    <property type="entry name" value="SH3-domain"/>
    <property type="match status" value="1"/>
</dbReference>
<reference evidence="8" key="3">
    <citation type="submission" date="2025-09" db="UniProtKB">
        <authorList>
            <consortium name="Ensembl"/>
        </authorList>
    </citation>
    <scope>IDENTIFICATION</scope>
</reference>
<evidence type="ECO:0000256" key="2">
    <source>
        <dbReference type="ARBA" id="ARBA00022443"/>
    </source>
</evidence>
<dbReference type="FunFam" id="3.30.63.10:FF:000002">
    <property type="entry name" value="Guanylate kinase 1"/>
    <property type="match status" value="1"/>
</dbReference>
<dbReference type="InterPro" id="IPR004172">
    <property type="entry name" value="L27_dom"/>
</dbReference>
<dbReference type="SMART" id="SM00072">
    <property type="entry name" value="GuKc"/>
    <property type="match status" value="1"/>
</dbReference>
<dbReference type="InterPro" id="IPR050716">
    <property type="entry name" value="MAGUK"/>
</dbReference>
<dbReference type="SMART" id="SM00228">
    <property type="entry name" value="PDZ"/>
    <property type="match status" value="1"/>
</dbReference>
<dbReference type="Gene3D" id="2.30.42.10">
    <property type="match status" value="1"/>
</dbReference>
<organism evidence="8 9">
    <name type="scientific">Oncorhynchus tshawytscha</name>
    <name type="common">Chinook salmon</name>
    <name type="synonym">Salmo tshawytscha</name>
    <dbReference type="NCBI Taxonomy" id="74940"/>
    <lineage>
        <taxon>Eukaryota</taxon>
        <taxon>Metazoa</taxon>
        <taxon>Chordata</taxon>
        <taxon>Craniata</taxon>
        <taxon>Vertebrata</taxon>
        <taxon>Euteleostomi</taxon>
        <taxon>Actinopterygii</taxon>
        <taxon>Neopterygii</taxon>
        <taxon>Teleostei</taxon>
        <taxon>Protacanthopterygii</taxon>
        <taxon>Salmoniformes</taxon>
        <taxon>Salmonidae</taxon>
        <taxon>Salmoninae</taxon>
        <taxon>Oncorhynchus</taxon>
    </lineage>
</organism>
<dbReference type="PROSITE" id="PS50052">
    <property type="entry name" value="GUANYLATE_KINASE_2"/>
    <property type="match status" value="1"/>
</dbReference>
<evidence type="ECO:0000259" key="7">
    <source>
        <dbReference type="PROSITE" id="PS51022"/>
    </source>
</evidence>
<dbReference type="InterPro" id="IPR020590">
    <property type="entry name" value="Guanylate_kinase_CS"/>
</dbReference>
<dbReference type="SUPFAM" id="SSF101288">
    <property type="entry name" value="L27 domain"/>
    <property type="match status" value="1"/>
</dbReference>
<dbReference type="Proteomes" id="UP000694402">
    <property type="component" value="Unassembled WGS sequence"/>
</dbReference>
<dbReference type="GeneTree" id="ENSGT00940000157190"/>
<dbReference type="InterPro" id="IPR014775">
    <property type="entry name" value="L27_C"/>
</dbReference>
<name>A0AAZ3QC77_ONCTS</name>
<dbReference type="SUPFAM" id="SSF52540">
    <property type="entry name" value="P-loop containing nucleoside triphosphate hydrolases"/>
    <property type="match status" value="1"/>
</dbReference>
<dbReference type="CDD" id="cd06799">
    <property type="entry name" value="PDZ_MPP3-MPP4-MPP7-like"/>
    <property type="match status" value="1"/>
</dbReference>
<evidence type="ECO:0000259" key="6">
    <source>
        <dbReference type="PROSITE" id="PS50106"/>
    </source>
</evidence>
<evidence type="ECO:0000259" key="5">
    <source>
        <dbReference type="PROSITE" id="PS50052"/>
    </source>
</evidence>
<evidence type="ECO:0000313" key="9">
    <source>
        <dbReference type="Proteomes" id="UP000694402"/>
    </source>
</evidence>
<dbReference type="InterPro" id="IPR008144">
    <property type="entry name" value="Guanylate_kin-like_dom"/>
</dbReference>
<dbReference type="PROSITE" id="PS50002">
    <property type="entry name" value="SH3"/>
    <property type="match status" value="1"/>
</dbReference>
<dbReference type="InterPro" id="IPR027417">
    <property type="entry name" value="P-loop_NTPase"/>
</dbReference>
<dbReference type="InterPro" id="IPR008145">
    <property type="entry name" value="GK/Ca_channel_bsu"/>
</dbReference>
<dbReference type="Pfam" id="PF02828">
    <property type="entry name" value="L27"/>
    <property type="match status" value="2"/>
</dbReference>
<proteinExistence type="inferred from homology"/>
<dbReference type="Ensembl" id="ENSOTST00005136626.1">
    <property type="protein sequence ID" value="ENSOTSP00005126897.1"/>
    <property type="gene ID" value="ENSOTSG00005045211.2"/>
</dbReference>